<comment type="caution">
    <text evidence="2">The sequence shown here is derived from an EMBL/GenBank/DDBJ whole genome shotgun (WGS) entry which is preliminary data.</text>
</comment>
<reference evidence="2" key="1">
    <citation type="journal article" date="2021" name="bioRxiv">
        <title>Whole Genome Assembly and Annotation of Northern Wild Rice, Zizania palustris L., Supports a Whole Genome Duplication in the Zizania Genus.</title>
        <authorList>
            <person name="Haas M."/>
            <person name="Kono T."/>
            <person name="Macchietto M."/>
            <person name="Millas R."/>
            <person name="McGilp L."/>
            <person name="Shao M."/>
            <person name="Duquette J."/>
            <person name="Hirsch C.N."/>
            <person name="Kimball J."/>
        </authorList>
    </citation>
    <scope>NUCLEOTIDE SEQUENCE</scope>
    <source>
        <tissue evidence="2">Fresh leaf tissue</tissue>
    </source>
</reference>
<dbReference type="AlphaFoldDB" id="A0A8J5SQ75"/>
<feature type="compositionally biased region" description="Low complexity" evidence="1">
    <location>
        <begin position="115"/>
        <end position="132"/>
    </location>
</feature>
<feature type="region of interest" description="Disordered" evidence="1">
    <location>
        <begin position="1"/>
        <end position="93"/>
    </location>
</feature>
<reference evidence="2" key="2">
    <citation type="submission" date="2021-02" db="EMBL/GenBank/DDBJ databases">
        <authorList>
            <person name="Kimball J.A."/>
            <person name="Haas M.W."/>
            <person name="Macchietto M."/>
            <person name="Kono T."/>
            <person name="Duquette J."/>
            <person name="Shao M."/>
        </authorList>
    </citation>
    <scope>NUCLEOTIDE SEQUENCE</scope>
    <source>
        <tissue evidence="2">Fresh leaf tissue</tissue>
    </source>
</reference>
<accession>A0A8J5SQ75</accession>
<organism evidence="2 3">
    <name type="scientific">Zizania palustris</name>
    <name type="common">Northern wild rice</name>
    <dbReference type="NCBI Taxonomy" id="103762"/>
    <lineage>
        <taxon>Eukaryota</taxon>
        <taxon>Viridiplantae</taxon>
        <taxon>Streptophyta</taxon>
        <taxon>Embryophyta</taxon>
        <taxon>Tracheophyta</taxon>
        <taxon>Spermatophyta</taxon>
        <taxon>Magnoliopsida</taxon>
        <taxon>Liliopsida</taxon>
        <taxon>Poales</taxon>
        <taxon>Poaceae</taxon>
        <taxon>BOP clade</taxon>
        <taxon>Oryzoideae</taxon>
        <taxon>Oryzeae</taxon>
        <taxon>Zizaniinae</taxon>
        <taxon>Zizania</taxon>
    </lineage>
</organism>
<proteinExistence type="predicted"/>
<protein>
    <submittedName>
        <fullName evidence="2">Uncharacterized protein</fullName>
    </submittedName>
</protein>
<dbReference type="EMBL" id="JAAALK010000287">
    <property type="protein sequence ID" value="KAG8060711.1"/>
    <property type="molecule type" value="Genomic_DNA"/>
</dbReference>
<gene>
    <name evidence="2" type="ORF">GUJ93_ZPchr0002g23929</name>
</gene>
<name>A0A8J5SQ75_ZIZPA</name>
<sequence length="177" mass="18963">MWPTKFFRFPSPRTSPLPRHHLHATQSLPPPCLPAASARLRPPLPPASPASRRLCAPWSPTRQAEEKEERAAAASVPPPCASPTAASAPPSVRFPDRRFHVAVALPRPRAEELRGGPPTGRVRVLPRGPRGTVQGCPPTAASTPRHIALAVSRSAAGRACLPLELEASSRTCWRTAS</sequence>
<keyword evidence="3" id="KW-1185">Reference proteome</keyword>
<evidence type="ECO:0000313" key="3">
    <source>
        <dbReference type="Proteomes" id="UP000729402"/>
    </source>
</evidence>
<feature type="compositionally biased region" description="Low complexity" evidence="1">
    <location>
        <begin position="82"/>
        <end position="91"/>
    </location>
</feature>
<dbReference type="Proteomes" id="UP000729402">
    <property type="component" value="Unassembled WGS sequence"/>
</dbReference>
<evidence type="ECO:0000256" key="1">
    <source>
        <dbReference type="SAM" id="MobiDB-lite"/>
    </source>
</evidence>
<evidence type="ECO:0000313" key="2">
    <source>
        <dbReference type="EMBL" id="KAG8060711.1"/>
    </source>
</evidence>
<feature type="region of interest" description="Disordered" evidence="1">
    <location>
        <begin position="110"/>
        <end position="141"/>
    </location>
</feature>